<name>A0A0K8NVU0_PISS1</name>
<gene>
    <name evidence="2" type="ORF">ISF6_4687</name>
</gene>
<evidence type="ECO:0000313" key="2">
    <source>
        <dbReference type="EMBL" id="GAP34512.1"/>
    </source>
</evidence>
<dbReference type="Pfam" id="PF12276">
    <property type="entry name" value="DUF3617"/>
    <property type="match status" value="1"/>
</dbReference>
<accession>A0A0K8NVU0</accession>
<dbReference type="InterPro" id="IPR022061">
    <property type="entry name" value="DUF3617"/>
</dbReference>
<evidence type="ECO:0000256" key="1">
    <source>
        <dbReference type="SAM" id="SignalP"/>
    </source>
</evidence>
<reference evidence="3" key="1">
    <citation type="submission" date="2015-07" db="EMBL/GenBank/DDBJ databases">
        <title>Discovery of a poly(ethylene terephthalate assimilation.</title>
        <authorList>
            <person name="Yoshida S."/>
            <person name="Hiraga K."/>
            <person name="Takehana T."/>
            <person name="Taniguchi I."/>
            <person name="Yamaji H."/>
            <person name="Maeda Y."/>
            <person name="Toyohara K."/>
            <person name="Miyamoto K."/>
            <person name="Kimura Y."/>
            <person name="Oda K."/>
        </authorList>
    </citation>
    <scope>NUCLEOTIDE SEQUENCE [LARGE SCALE GENOMIC DNA]</scope>
    <source>
        <strain evidence="3">NBRC 110686 / TISTR 2288 / 201-F6</strain>
    </source>
</reference>
<dbReference type="EMBL" id="BBYR01000007">
    <property type="protein sequence ID" value="GAP34512.1"/>
    <property type="molecule type" value="Genomic_DNA"/>
</dbReference>
<evidence type="ECO:0000313" key="3">
    <source>
        <dbReference type="Proteomes" id="UP000037660"/>
    </source>
</evidence>
<comment type="caution">
    <text evidence="2">The sequence shown here is derived from an EMBL/GenBank/DDBJ whole genome shotgun (WGS) entry which is preliminary data.</text>
</comment>
<sequence>MMKGLTMPPIPRPAAVPAAAVLLALLSLPSAAGAQSGPVLRPGLWEHKVAFTSQSGQMEAAMAQMQRSMAALPPEQRRMMEDMMARQGVGVGADGQSVKICLSAEDAAGQRLPVQEGCSQQVQRQGEVWTVAFQCKGPPPSSGQGTVRRLGPTAYEGDVEVLTEVASKPERVRMKQTGRWLSADCGKVRPAPR</sequence>
<proteinExistence type="predicted"/>
<protein>
    <recommendedName>
        <fullName evidence="4">DUF3617 domain-containing protein</fullName>
    </recommendedName>
</protein>
<feature type="signal peptide" evidence="1">
    <location>
        <begin position="1"/>
        <end position="34"/>
    </location>
</feature>
<feature type="chain" id="PRO_5005513412" description="DUF3617 domain-containing protein" evidence="1">
    <location>
        <begin position="35"/>
        <end position="193"/>
    </location>
</feature>
<organism evidence="2 3">
    <name type="scientific">Piscinibacter sakaiensis</name>
    <name type="common">Ideonella sakaiensis</name>
    <dbReference type="NCBI Taxonomy" id="1547922"/>
    <lineage>
        <taxon>Bacteria</taxon>
        <taxon>Pseudomonadati</taxon>
        <taxon>Pseudomonadota</taxon>
        <taxon>Betaproteobacteria</taxon>
        <taxon>Burkholderiales</taxon>
        <taxon>Sphaerotilaceae</taxon>
        <taxon>Piscinibacter</taxon>
    </lineage>
</organism>
<evidence type="ECO:0008006" key="4">
    <source>
        <dbReference type="Google" id="ProtNLM"/>
    </source>
</evidence>
<dbReference type="Proteomes" id="UP000037660">
    <property type="component" value="Unassembled WGS sequence"/>
</dbReference>
<dbReference type="AlphaFoldDB" id="A0A0K8NVU0"/>
<keyword evidence="3" id="KW-1185">Reference proteome</keyword>
<reference evidence="2 3" key="2">
    <citation type="journal article" date="2016" name="Science">
        <title>A bacterium that degrades and assimilates poly(ethylene terephthalate).</title>
        <authorList>
            <person name="Yoshida S."/>
            <person name="Hiraga K."/>
            <person name="Takehana T."/>
            <person name="Taniguchi I."/>
            <person name="Yamaji H."/>
            <person name="Maeda Y."/>
            <person name="Toyohara K."/>
            <person name="Miyamoto K."/>
            <person name="Kimura Y."/>
            <person name="Oda K."/>
        </authorList>
    </citation>
    <scope>NUCLEOTIDE SEQUENCE [LARGE SCALE GENOMIC DNA]</scope>
    <source>
        <strain evidence="3">NBRC 110686 / TISTR 2288 / 201-F6</strain>
    </source>
</reference>
<keyword evidence="1" id="KW-0732">Signal</keyword>